<protein>
    <submittedName>
        <fullName evidence="1">Uncharacterized protein</fullName>
    </submittedName>
</protein>
<sequence length="257" mass="26890">MLVIGIALLVGAAILAPLGFLALRRWSHQRALAELRPRAFAALAGSEVTLHGLAAAGPGGVVESRLAGVECVWHGHEVVRHYATWRTTEGTGERQQVLGDDSIADYGFPEPFAITGSHGGRPGEPPILVDPGEADTTGINLCLQRVVSRPQRGVPAPADDLLGRVKGRISGVFRGETIEFEYRERAIRAGDPIVVRGRVELRGGRPVVVAPHDGRLSIEHGEEAPPPVSGQPVARALLLGGGALVSGVAGLLLTLGG</sequence>
<gene>
    <name evidence="1" type="ORF">NI17_018180</name>
</gene>
<name>A0A399FXY6_9ACTN</name>
<accession>A0A399FXY6</accession>
<dbReference type="EMBL" id="CP063196">
    <property type="protein sequence ID" value="UOE18704.1"/>
    <property type="molecule type" value="Genomic_DNA"/>
</dbReference>
<keyword evidence="2" id="KW-1185">Reference proteome</keyword>
<proteinExistence type="predicted"/>
<dbReference type="RefSeq" id="WP_068691093.1">
    <property type="nucleotide sequence ID" value="NZ_CP063196.1"/>
</dbReference>
<dbReference type="KEGG" id="thao:NI17_018180"/>
<dbReference type="OrthoDB" id="3469619at2"/>
<evidence type="ECO:0000313" key="1">
    <source>
        <dbReference type="EMBL" id="UOE18704.1"/>
    </source>
</evidence>
<evidence type="ECO:0000313" key="2">
    <source>
        <dbReference type="Proteomes" id="UP000265719"/>
    </source>
</evidence>
<dbReference type="AlphaFoldDB" id="A0A399FXY6"/>
<dbReference type="Proteomes" id="UP000265719">
    <property type="component" value="Chromosome"/>
</dbReference>
<organism evidence="1 2">
    <name type="scientific">Thermobifida halotolerans</name>
    <dbReference type="NCBI Taxonomy" id="483545"/>
    <lineage>
        <taxon>Bacteria</taxon>
        <taxon>Bacillati</taxon>
        <taxon>Actinomycetota</taxon>
        <taxon>Actinomycetes</taxon>
        <taxon>Streptosporangiales</taxon>
        <taxon>Nocardiopsidaceae</taxon>
        <taxon>Thermobifida</taxon>
    </lineage>
</organism>
<reference evidence="1" key="1">
    <citation type="submission" date="2020-10" db="EMBL/GenBank/DDBJ databases">
        <title>De novo genome project of the cellulose decomposer Thermobifida halotolerans type strain.</title>
        <authorList>
            <person name="Nagy I."/>
            <person name="Horvath B."/>
            <person name="Kukolya J."/>
            <person name="Nagy I."/>
            <person name="Orsini M."/>
        </authorList>
    </citation>
    <scope>NUCLEOTIDE SEQUENCE</scope>
    <source>
        <strain evidence="1">DSM 44931</strain>
    </source>
</reference>